<dbReference type="AlphaFoldDB" id="A0A1Y1ZJI1"/>
<proteinExistence type="inferred from homology"/>
<dbReference type="STRING" id="1231657.A0A1Y1ZJI1"/>
<comment type="subcellular location">
    <subcellularLocation>
        <location evidence="1">Nucleus</location>
    </subcellularLocation>
</comment>
<dbReference type="GO" id="GO:0005664">
    <property type="term" value="C:nuclear origin of replication recognition complex"/>
    <property type="evidence" value="ECO:0007669"/>
    <property type="project" value="TreeGrafter"/>
</dbReference>
<gene>
    <name evidence="9" type="ORF">BCR34DRAFT_567056</name>
</gene>
<keyword evidence="10" id="KW-1185">Reference proteome</keyword>
<comment type="similarity">
    <text evidence="2">Belongs to the ORC4 family.</text>
</comment>
<dbReference type="InterPro" id="IPR032705">
    <property type="entry name" value="ORC4_C"/>
</dbReference>
<feature type="domain" description="AAA+ ATPase" evidence="8">
    <location>
        <begin position="434"/>
        <end position="602"/>
    </location>
</feature>
<keyword evidence="5" id="KW-0238">DNA-binding</keyword>
<protein>
    <recommendedName>
        <fullName evidence="3">Origin recognition complex subunit 4</fullName>
    </recommendedName>
</protein>
<name>A0A1Y1ZJI1_9PLEO</name>
<comment type="caution">
    <text evidence="9">The sequence shown here is derived from an EMBL/GenBank/DDBJ whole genome shotgun (WGS) entry which is preliminary data.</text>
</comment>
<dbReference type="InterPro" id="IPR016527">
    <property type="entry name" value="ORC4"/>
</dbReference>
<dbReference type="InterPro" id="IPR041664">
    <property type="entry name" value="AAA_16"/>
</dbReference>
<feature type="compositionally biased region" description="Basic and acidic residues" evidence="7">
    <location>
        <begin position="77"/>
        <end position="86"/>
    </location>
</feature>
<feature type="compositionally biased region" description="Basic and acidic residues" evidence="7">
    <location>
        <begin position="232"/>
        <end position="241"/>
    </location>
</feature>
<dbReference type="GO" id="GO:0003688">
    <property type="term" value="F:DNA replication origin binding"/>
    <property type="evidence" value="ECO:0007669"/>
    <property type="project" value="TreeGrafter"/>
</dbReference>
<dbReference type="SUPFAM" id="SSF52540">
    <property type="entry name" value="P-loop containing nucleoside triphosphate hydrolases"/>
    <property type="match status" value="1"/>
</dbReference>
<evidence type="ECO:0000256" key="7">
    <source>
        <dbReference type="SAM" id="MobiDB-lite"/>
    </source>
</evidence>
<dbReference type="PANTHER" id="PTHR12087">
    <property type="entry name" value="ORIGIN RECOGNITION COMPLEX SUBUNIT 4"/>
    <property type="match status" value="1"/>
</dbReference>
<evidence type="ECO:0000313" key="10">
    <source>
        <dbReference type="Proteomes" id="UP000193144"/>
    </source>
</evidence>
<dbReference type="Pfam" id="PF14629">
    <property type="entry name" value="ORC4_C"/>
    <property type="match status" value="1"/>
</dbReference>
<dbReference type="CDD" id="cd00009">
    <property type="entry name" value="AAA"/>
    <property type="match status" value="1"/>
</dbReference>
<organism evidence="9 10">
    <name type="scientific">Clohesyomyces aquaticus</name>
    <dbReference type="NCBI Taxonomy" id="1231657"/>
    <lineage>
        <taxon>Eukaryota</taxon>
        <taxon>Fungi</taxon>
        <taxon>Dikarya</taxon>
        <taxon>Ascomycota</taxon>
        <taxon>Pezizomycotina</taxon>
        <taxon>Dothideomycetes</taxon>
        <taxon>Pleosporomycetidae</taxon>
        <taxon>Pleosporales</taxon>
        <taxon>Lindgomycetaceae</taxon>
        <taxon>Clohesyomyces</taxon>
    </lineage>
</organism>
<evidence type="ECO:0000256" key="3">
    <source>
        <dbReference type="ARBA" id="ARBA00019083"/>
    </source>
</evidence>
<feature type="compositionally biased region" description="Polar residues" evidence="7">
    <location>
        <begin position="247"/>
        <end position="265"/>
    </location>
</feature>
<dbReference type="GO" id="GO:0006270">
    <property type="term" value="P:DNA replication initiation"/>
    <property type="evidence" value="ECO:0007669"/>
    <property type="project" value="TreeGrafter"/>
</dbReference>
<dbReference type="OrthoDB" id="343623at2759"/>
<keyword evidence="6" id="KW-0539">Nucleus</keyword>
<evidence type="ECO:0000256" key="4">
    <source>
        <dbReference type="ARBA" id="ARBA00022705"/>
    </source>
</evidence>
<feature type="compositionally biased region" description="Low complexity" evidence="7">
    <location>
        <begin position="217"/>
        <end position="231"/>
    </location>
</feature>
<feature type="compositionally biased region" description="Polar residues" evidence="7">
    <location>
        <begin position="286"/>
        <end position="296"/>
    </location>
</feature>
<reference evidence="9 10" key="1">
    <citation type="submission" date="2016-07" db="EMBL/GenBank/DDBJ databases">
        <title>Pervasive Adenine N6-methylation of Active Genes in Fungi.</title>
        <authorList>
            <consortium name="DOE Joint Genome Institute"/>
            <person name="Mondo S.J."/>
            <person name="Dannebaum R.O."/>
            <person name="Kuo R.C."/>
            <person name="Labutti K."/>
            <person name="Haridas S."/>
            <person name="Kuo A."/>
            <person name="Salamov A."/>
            <person name="Ahrendt S.R."/>
            <person name="Lipzen A."/>
            <person name="Sullivan W."/>
            <person name="Andreopoulos W.B."/>
            <person name="Clum A."/>
            <person name="Lindquist E."/>
            <person name="Daum C."/>
            <person name="Ramamoorthy G.K."/>
            <person name="Gryganskyi A."/>
            <person name="Culley D."/>
            <person name="Magnuson J.K."/>
            <person name="James T.Y."/>
            <person name="O'Malley M.A."/>
            <person name="Stajich J.E."/>
            <person name="Spatafora J.W."/>
            <person name="Visel A."/>
            <person name="Grigoriev I.V."/>
        </authorList>
    </citation>
    <scope>NUCLEOTIDE SEQUENCE [LARGE SCALE GENOMIC DNA]</scope>
    <source>
        <strain evidence="9 10">CBS 115471</strain>
    </source>
</reference>
<evidence type="ECO:0000256" key="6">
    <source>
        <dbReference type="ARBA" id="ARBA00023242"/>
    </source>
</evidence>
<dbReference type="FunFam" id="3.40.50.300:FF:001597">
    <property type="entry name" value="Origin recognition complex subunit Orc4"/>
    <property type="match status" value="1"/>
</dbReference>
<sequence>MEETPRSSKRRKLDNQARAVSSPIGKGSTTRESGRLATRTTSLANGYALGKSVASPRRSQHPQGTPNGTTNGTPSRLGRDNGRDIYDDIDGALGEAPPAPTPSRTPRSRKKPAFDPSLPHPFKKNKTPIGTTSDAGVETSIHASPTPRRIKARVENGESASRQSFRSLVNGFKHASELEAEIQDELAAPPATPSKRKIAGRAVSASAKRSEPRVNGAAASPAARSSRASARNNEEHDESAQRHINGVNGTTSSKPRVTRVTASSRKAQKRAATETEDDELAAAMPSKSSAHRSTVQDSEDEIGDRPPPSGSKDSKTRRRNHRADHMDNQDDVIVLATPSRDYDNVGNSLEFDAGSVNGSILDVTEPSPFNIPSRKEPASIPTLPGHFEPGAGLELLKSIVMERITGKRPAPLVGLDEEYKTVHQTVENTITAGEGNSMLVIGARGSGKTALVNKVLSEISKDNSQDYHVVRLNGFIHTDDKIALREIWRQLGKEMDVEEDGGLSKNYADTLTTLLALLSHPSEQTGELTDQVAKAVIFIMDEFDLFAQHPRQTLLYNLFDIAQSRKAPIAVLGLTTRIDVANSLEKRVKSRFSHRYVHLSLAKTFTAFQEVCKANLLVQPEHLSVEEKAILGGESKNTPAKKGKKSVKKDILAEWNANVTTLFASPSFLTHHLAPYFYHTKSVSAVLTSFILTTAALSASSSTSLTPSHLLSPPDSKLDLLPSLSTLSLSLLIAAARLDIIHDSDSCNFNMCYDEYVILASKARIQSAAGGGTSSGSVSKVWGKEVARREWEGLVELGLLIPVLLGGGGGAGAGFAMVRCDVSLEEIGGVVQGEKAIDKGLERWCRQL</sequence>
<evidence type="ECO:0000256" key="2">
    <source>
        <dbReference type="ARBA" id="ARBA00005334"/>
    </source>
</evidence>
<dbReference type="EMBL" id="MCFA01000074">
    <property type="protein sequence ID" value="ORY10354.1"/>
    <property type="molecule type" value="Genomic_DNA"/>
</dbReference>
<dbReference type="SMART" id="SM00382">
    <property type="entry name" value="AAA"/>
    <property type="match status" value="1"/>
</dbReference>
<dbReference type="InterPro" id="IPR003593">
    <property type="entry name" value="AAA+_ATPase"/>
</dbReference>
<dbReference type="Pfam" id="PF13191">
    <property type="entry name" value="AAA_16"/>
    <property type="match status" value="1"/>
</dbReference>
<evidence type="ECO:0000256" key="1">
    <source>
        <dbReference type="ARBA" id="ARBA00004123"/>
    </source>
</evidence>
<feature type="region of interest" description="Disordered" evidence="7">
    <location>
        <begin position="181"/>
        <end position="328"/>
    </location>
</feature>
<dbReference type="InterPro" id="IPR027417">
    <property type="entry name" value="P-loop_NTPase"/>
</dbReference>
<dbReference type="PANTHER" id="PTHR12087:SF0">
    <property type="entry name" value="ORIGIN RECOGNITION COMPLEX SUBUNIT 4"/>
    <property type="match status" value="1"/>
</dbReference>
<evidence type="ECO:0000259" key="8">
    <source>
        <dbReference type="SMART" id="SM00382"/>
    </source>
</evidence>
<dbReference type="Gene3D" id="3.40.50.300">
    <property type="entry name" value="P-loop containing nucleotide triphosphate hydrolases"/>
    <property type="match status" value="1"/>
</dbReference>
<evidence type="ECO:0000256" key="5">
    <source>
        <dbReference type="ARBA" id="ARBA00023125"/>
    </source>
</evidence>
<keyword evidence="4" id="KW-0235">DNA replication</keyword>
<dbReference type="Proteomes" id="UP000193144">
    <property type="component" value="Unassembled WGS sequence"/>
</dbReference>
<evidence type="ECO:0000313" key="9">
    <source>
        <dbReference type="EMBL" id="ORY10354.1"/>
    </source>
</evidence>
<accession>A0A1Y1ZJI1</accession>
<feature type="compositionally biased region" description="Low complexity" evidence="7">
    <location>
        <begin position="64"/>
        <end position="74"/>
    </location>
</feature>
<feature type="region of interest" description="Disordered" evidence="7">
    <location>
        <begin position="1"/>
        <end position="165"/>
    </location>
</feature>